<evidence type="ECO:0000256" key="3">
    <source>
        <dbReference type="ARBA" id="ARBA00022989"/>
    </source>
</evidence>
<dbReference type="Proteomes" id="UP001600888">
    <property type="component" value="Unassembled WGS sequence"/>
</dbReference>
<dbReference type="InterPro" id="IPR052337">
    <property type="entry name" value="SAT4-like"/>
</dbReference>
<evidence type="ECO:0000256" key="7">
    <source>
        <dbReference type="SAM" id="Phobius"/>
    </source>
</evidence>
<comment type="similarity">
    <text evidence="5">Belongs to the SAT4 family.</text>
</comment>
<comment type="subcellular location">
    <subcellularLocation>
        <location evidence="1">Membrane</location>
        <topology evidence="1">Multi-pass membrane protein</topology>
    </subcellularLocation>
</comment>
<feature type="transmembrane region" description="Helical" evidence="7">
    <location>
        <begin position="135"/>
        <end position="156"/>
    </location>
</feature>
<feature type="transmembrane region" description="Helical" evidence="7">
    <location>
        <begin position="176"/>
        <end position="202"/>
    </location>
</feature>
<evidence type="ECO:0000256" key="6">
    <source>
        <dbReference type="SAM" id="MobiDB-lite"/>
    </source>
</evidence>
<dbReference type="PANTHER" id="PTHR33048:SF8">
    <property type="entry name" value="INTEGRAL MEMBRANE PROTEIN-RELATED"/>
    <property type="match status" value="1"/>
</dbReference>
<evidence type="ECO:0000256" key="1">
    <source>
        <dbReference type="ARBA" id="ARBA00004141"/>
    </source>
</evidence>
<evidence type="ECO:0000313" key="9">
    <source>
        <dbReference type="EMBL" id="KAL2272360.1"/>
    </source>
</evidence>
<feature type="transmembrane region" description="Helical" evidence="7">
    <location>
        <begin position="102"/>
        <end position="123"/>
    </location>
</feature>
<keyword evidence="4 7" id="KW-0472">Membrane</keyword>
<evidence type="ECO:0000256" key="2">
    <source>
        <dbReference type="ARBA" id="ARBA00022692"/>
    </source>
</evidence>
<comment type="caution">
    <text evidence="9">The sequence shown here is derived from an EMBL/GenBank/DDBJ whole genome shotgun (WGS) entry which is preliminary data.</text>
</comment>
<sequence length="324" mass="35728">MASATYSPQYLAGSRTAVLNTFYSIPIPLEILSTSLRLWSVRTREADAKRLRFDDYLMIWATTVAIAVCIAGLVYGAPYGLGRHVEAVSSQDLQTFMLQGNYIFSHFYDAAIVSTKLSVLALYYRVFVIPTFRTIIIVTAVFILMWLVTMEVVLGLECRPIHAWWGATEGSCVNQVAFGYFTNITNLASDMWIFLLPIPTILRLQTSRYRKISLCFLFSVGLGTCVISGARLSVIVSMGATDITWDEVPLGILSAWEPCGGILCANIPMIYRAFSKMVESASSANGPSGGSLDFSNHKRPHDGSNWLPLNESRSFGEVGSSSLH</sequence>
<feature type="region of interest" description="Disordered" evidence="6">
    <location>
        <begin position="303"/>
        <end position="324"/>
    </location>
</feature>
<dbReference type="EMBL" id="JBAWTH010000246">
    <property type="protein sequence ID" value="KAL2272360.1"/>
    <property type="molecule type" value="Genomic_DNA"/>
</dbReference>
<name>A0ABR4DPR5_9PEZI</name>
<keyword evidence="10" id="KW-1185">Reference proteome</keyword>
<accession>A0ABR4DPR5</accession>
<evidence type="ECO:0000256" key="5">
    <source>
        <dbReference type="ARBA" id="ARBA00038359"/>
    </source>
</evidence>
<proteinExistence type="inferred from homology"/>
<feature type="transmembrane region" description="Helical" evidence="7">
    <location>
        <begin position="214"/>
        <end position="236"/>
    </location>
</feature>
<feature type="transmembrane region" description="Helical" evidence="7">
    <location>
        <begin position="248"/>
        <end position="271"/>
    </location>
</feature>
<evidence type="ECO:0000259" key="8">
    <source>
        <dbReference type="Pfam" id="PF20684"/>
    </source>
</evidence>
<gene>
    <name evidence="9" type="ORF">FJTKL_06776</name>
</gene>
<evidence type="ECO:0000313" key="10">
    <source>
        <dbReference type="Proteomes" id="UP001600888"/>
    </source>
</evidence>
<dbReference type="PANTHER" id="PTHR33048">
    <property type="entry name" value="PTH11-LIKE INTEGRAL MEMBRANE PROTEIN (AFU_ORTHOLOGUE AFUA_5G11245)"/>
    <property type="match status" value="1"/>
</dbReference>
<feature type="domain" description="Rhodopsin" evidence="8">
    <location>
        <begin position="44"/>
        <end position="275"/>
    </location>
</feature>
<dbReference type="InterPro" id="IPR049326">
    <property type="entry name" value="Rhodopsin_dom_fungi"/>
</dbReference>
<organism evidence="9 10">
    <name type="scientific">Diaporthe vaccinii</name>
    <dbReference type="NCBI Taxonomy" id="105482"/>
    <lineage>
        <taxon>Eukaryota</taxon>
        <taxon>Fungi</taxon>
        <taxon>Dikarya</taxon>
        <taxon>Ascomycota</taxon>
        <taxon>Pezizomycotina</taxon>
        <taxon>Sordariomycetes</taxon>
        <taxon>Sordariomycetidae</taxon>
        <taxon>Diaporthales</taxon>
        <taxon>Diaporthaceae</taxon>
        <taxon>Diaporthe</taxon>
        <taxon>Diaporthe eres species complex</taxon>
    </lineage>
</organism>
<protein>
    <recommendedName>
        <fullName evidence="8">Rhodopsin domain-containing protein</fullName>
    </recommendedName>
</protein>
<evidence type="ECO:0000256" key="4">
    <source>
        <dbReference type="ARBA" id="ARBA00023136"/>
    </source>
</evidence>
<feature type="transmembrane region" description="Helical" evidence="7">
    <location>
        <begin position="57"/>
        <end position="82"/>
    </location>
</feature>
<keyword evidence="2 7" id="KW-0812">Transmembrane</keyword>
<keyword evidence="3 7" id="KW-1133">Transmembrane helix</keyword>
<dbReference type="Pfam" id="PF20684">
    <property type="entry name" value="Fung_rhodopsin"/>
    <property type="match status" value="1"/>
</dbReference>
<reference evidence="9 10" key="1">
    <citation type="submission" date="2024-03" db="EMBL/GenBank/DDBJ databases">
        <title>A high-quality draft genome sequence of Diaporthe vaccinii, a causative agent of upright dieback and viscid rot disease in cranberry plants.</title>
        <authorList>
            <person name="Sarrasin M."/>
            <person name="Lang B.F."/>
            <person name="Burger G."/>
        </authorList>
    </citation>
    <scope>NUCLEOTIDE SEQUENCE [LARGE SCALE GENOMIC DNA]</scope>
    <source>
        <strain evidence="9 10">IS7</strain>
    </source>
</reference>